<sequence length="53" mass="5318">MRQARAASMGSSRVQYAVRVAAGRAEVSGAAGMGSTDSTLSGPAPPAKRNIRG</sequence>
<organism evidence="2 3">
    <name type="scientific">Streptomyces lucensis JCM 4490</name>
    <dbReference type="NCBI Taxonomy" id="1306176"/>
    <lineage>
        <taxon>Bacteria</taxon>
        <taxon>Bacillati</taxon>
        <taxon>Actinomycetota</taxon>
        <taxon>Actinomycetes</taxon>
        <taxon>Kitasatosporales</taxon>
        <taxon>Streptomycetaceae</taxon>
        <taxon>Streptomyces</taxon>
    </lineage>
</organism>
<name>A0A918J9K0_9ACTN</name>
<protein>
    <submittedName>
        <fullName evidence="2">Uncharacterized protein</fullName>
    </submittedName>
</protein>
<evidence type="ECO:0000313" key="3">
    <source>
        <dbReference type="Proteomes" id="UP000620224"/>
    </source>
</evidence>
<dbReference type="AlphaFoldDB" id="A0A918J9K0"/>
<proteinExistence type="predicted"/>
<dbReference type="EMBL" id="BMUE01000010">
    <property type="protein sequence ID" value="GGW64694.1"/>
    <property type="molecule type" value="Genomic_DNA"/>
</dbReference>
<comment type="caution">
    <text evidence="2">The sequence shown here is derived from an EMBL/GenBank/DDBJ whole genome shotgun (WGS) entry which is preliminary data.</text>
</comment>
<reference evidence="2" key="2">
    <citation type="submission" date="2020-09" db="EMBL/GenBank/DDBJ databases">
        <authorList>
            <person name="Sun Q."/>
            <person name="Ohkuma M."/>
        </authorList>
    </citation>
    <scope>NUCLEOTIDE SEQUENCE</scope>
    <source>
        <strain evidence="2">JCM 4490</strain>
    </source>
</reference>
<evidence type="ECO:0000313" key="2">
    <source>
        <dbReference type="EMBL" id="GGW64694.1"/>
    </source>
</evidence>
<keyword evidence="3" id="KW-1185">Reference proteome</keyword>
<dbReference type="Proteomes" id="UP000620224">
    <property type="component" value="Unassembled WGS sequence"/>
</dbReference>
<feature type="region of interest" description="Disordered" evidence="1">
    <location>
        <begin position="28"/>
        <end position="53"/>
    </location>
</feature>
<reference evidence="2" key="1">
    <citation type="journal article" date="2014" name="Int. J. Syst. Evol. Microbiol.">
        <title>Complete genome sequence of Corynebacterium casei LMG S-19264T (=DSM 44701T), isolated from a smear-ripened cheese.</title>
        <authorList>
            <consortium name="US DOE Joint Genome Institute (JGI-PGF)"/>
            <person name="Walter F."/>
            <person name="Albersmeier A."/>
            <person name="Kalinowski J."/>
            <person name="Ruckert C."/>
        </authorList>
    </citation>
    <scope>NUCLEOTIDE SEQUENCE</scope>
    <source>
        <strain evidence="2">JCM 4490</strain>
    </source>
</reference>
<accession>A0A918J9K0</accession>
<gene>
    <name evidence="2" type="ORF">GCM10010503_47390</name>
</gene>
<evidence type="ECO:0000256" key="1">
    <source>
        <dbReference type="SAM" id="MobiDB-lite"/>
    </source>
</evidence>